<dbReference type="Pfam" id="PF07734">
    <property type="entry name" value="FBA_1"/>
    <property type="match status" value="1"/>
</dbReference>
<dbReference type="CDD" id="cd22157">
    <property type="entry name" value="F-box_AtFBW1-like"/>
    <property type="match status" value="1"/>
</dbReference>
<dbReference type="PROSITE" id="PS50181">
    <property type="entry name" value="FBOX"/>
    <property type="match status" value="1"/>
</dbReference>
<accession>A0A816PCW9</accession>
<dbReference type="SUPFAM" id="SSF50998">
    <property type="entry name" value="Quinoprotein alcohol dehydrogenase-like"/>
    <property type="match status" value="1"/>
</dbReference>
<dbReference type="InterPro" id="IPR006527">
    <property type="entry name" value="F-box-assoc_dom_typ1"/>
</dbReference>
<name>A0A816PCW9_BRANA</name>
<gene>
    <name evidence="2" type="ORF">DARMORV10_A09P46090.1</name>
</gene>
<dbReference type="NCBIfam" id="TIGR01640">
    <property type="entry name" value="F_box_assoc_1"/>
    <property type="match status" value="1"/>
</dbReference>
<dbReference type="Pfam" id="PF00646">
    <property type="entry name" value="F-box"/>
    <property type="match status" value="1"/>
</dbReference>
<dbReference type="SMART" id="SM00256">
    <property type="entry name" value="FBOX"/>
    <property type="match status" value="1"/>
</dbReference>
<dbReference type="InterPro" id="IPR017451">
    <property type="entry name" value="F-box-assoc_interact_dom"/>
</dbReference>
<dbReference type="PANTHER" id="PTHR31672:SF13">
    <property type="entry name" value="F-BOX PROTEIN CPR30-LIKE"/>
    <property type="match status" value="1"/>
</dbReference>
<evidence type="ECO:0000259" key="1">
    <source>
        <dbReference type="PROSITE" id="PS50181"/>
    </source>
</evidence>
<dbReference type="InterPro" id="IPR011047">
    <property type="entry name" value="Quinoprotein_ADH-like_sf"/>
</dbReference>
<dbReference type="InterPro" id="IPR050796">
    <property type="entry name" value="SCF_F-box_component"/>
</dbReference>
<organism evidence="2">
    <name type="scientific">Brassica napus</name>
    <name type="common">Rape</name>
    <dbReference type="NCBI Taxonomy" id="3708"/>
    <lineage>
        <taxon>Eukaryota</taxon>
        <taxon>Viridiplantae</taxon>
        <taxon>Streptophyta</taxon>
        <taxon>Embryophyta</taxon>
        <taxon>Tracheophyta</taxon>
        <taxon>Spermatophyta</taxon>
        <taxon>Magnoliopsida</taxon>
        <taxon>eudicotyledons</taxon>
        <taxon>Gunneridae</taxon>
        <taxon>Pentapetalae</taxon>
        <taxon>rosids</taxon>
        <taxon>malvids</taxon>
        <taxon>Brassicales</taxon>
        <taxon>Brassicaceae</taxon>
        <taxon>Brassiceae</taxon>
        <taxon>Brassica</taxon>
    </lineage>
</organism>
<reference evidence="2" key="1">
    <citation type="submission" date="2021-01" db="EMBL/GenBank/DDBJ databases">
        <authorList>
            <consortium name="Genoscope - CEA"/>
            <person name="William W."/>
        </authorList>
    </citation>
    <scope>NUCLEOTIDE SEQUENCE</scope>
</reference>
<protein>
    <submittedName>
        <fullName evidence="2">(rape) hypothetical protein</fullName>
    </submittedName>
</protein>
<dbReference type="PANTHER" id="PTHR31672">
    <property type="entry name" value="BNACNNG10540D PROTEIN"/>
    <property type="match status" value="1"/>
</dbReference>
<dbReference type="EMBL" id="HG994363">
    <property type="protein sequence ID" value="CAF2047152.1"/>
    <property type="molecule type" value="Genomic_DNA"/>
</dbReference>
<evidence type="ECO:0000313" key="2">
    <source>
        <dbReference type="EMBL" id="CAF2047152.1"/>
    </source>
</evidence>
<dbReference type="Gene3D" id="1.20.1280.50">
    <property type="match status" value="1"/>
</dbReference>
<dbReference type="AlphaFoldDB" id="A0A816PCW9"/>
<dbReference type="InterPro" id="IPR001810">
    <property type="entry name" value="F-box_dom"/>
</dbReference>
<feature type="domain" description="F-box" evidence="1">
    <location>
        <begin position="1"/>
        <end position="50"/>
    </location>
</feature>
<dbReference type="InterPro" id="IPR036047">
    <property type="entry name" value="F-box-like_dom_sf"/>
</dbReference>
<dbReference type="SUPFAM" id="SSF81383">
    <property type="entry name" value="F-box domain"/>
    <property type="match status" value="1"/>
</dbReference>
<sequence length="364" mass="42216">MIMSDLPPDLVDEILCRVPATSLKRLRSTCKRWNALFKDRVFTEKHFHKAPKQSLVFALKYEEPYALEESNAFLVSVSLDAPSPSIEIKVALSLMDPASSSKEVGIDEIIHCDGLLLCITNMDDRIVVWNPCSGETRWIQTEPYYYLFALGHDNNKLCHAYKILMFYRRNNIDVFEIYELSSDSWRVLDDVTLDWSFEPTCVSLEGNSYWYSSDQKDAFLISFDFRRERFRGLCLPTFQSHGRICLSVVREEQLSVLHKCYNTSKMEVWVTSKIDTEAALWTKSFTVDLHNDFDKVPFRFLIDEEKKVVVCCNVDMMVYTIDKYNAESSSVVSSTVLSWHPLIYSYVPSLVQIQQSSGKRKERN</sequence>
<dbReference type="OrthoDB" id="1867629at2759"/>
<dbReference type="Proteomes" id="UP001295469">
    <property type="component" value="Chromosome A09"/>
</dbReference>
<proteinExistence type="predicted"/>